<dbReference type="GO" id="GO:0016787">
    <property type="term" value="F:hydrolase activity"/>
    <property type="evidence" value="ECO:0007669"/>
    <property type="project" value="InterPro"/>
</dbReference>
<sequence>MIKVTDKLWVSGQPTDADVAAAGEAGVRRIVNNRPENEEPSQPSMADAAALAGQAGMDFVNIPVAPGRYTLETVRAFQKAVVEADGPVLAHCKGGTRSATLWAIGEVLDGRMSADELDAVGQRLGINFAGAKDWLRNNN</sequence>
<dbReference type="STRING" id="1566387.QV13_12265"/>
<dbReference type="EMBL" id="MDEO01000032">
    <property type="protein sequence ID" value="OCX17529.1"/>
    <property type="molecule type" value="Genomic_DNA"/>
</dbReference>
<dbReference type="OrthoDB" id="9805710at2"/>
<dbReference type="Pfam" id="PF04273">
    <property type="entry name" value="BLH_phosphatase"/>
    <property type="match status" value="1"/>
</dbReference>
<dbReference type="Proteomes" id="UP000094412">
    <property type="component" value="Unassembled WGS sequence"/>
</dbReference>
<protein>
    <submittedName>
        <fullName evidence="2">TIGR01244 family protein</fullName>
    </submittedName>
</protein>
<organism evidence="2 3">
    <name type="scientific">Mesorhizobium hungaricum</name>
    <dbReference type="NCBI Taxonomy" id="1566387"/>
    <lineage>
        <taxon>Bacteria</taxon>
        <taxon>Pseudomonadati</taxon>
        <taxon>Pseudomonadota</taxon>
        <taxon>Alphaproteobacteria</taxon>
        <taxon>Hyphomicrobiales</taxon>
        <taxon>Phyllobacteriaceae</taxon>
        <taxon>Mesorhizobium</taxon>
    </lineage>
</organism>
<name>A0A1C2DS04_9HYPH</name>
<reference evidence="2 3" key="1">
    <citation type="submission" date="2016-08" db="EMBL/GenBank/DDBJ databases">
        <title>Whole genome sequence of Mesorhizobium sp. strain UASWS1009 isolated from industrial sewage.</title>
        <authorList>
            <person name="Crovadore J."/>
            <person name="Calmin G."/>
            <person name="Chablais R."/>
            <person name="Cochard B."/>
            <person name="Lefort F."/>
        </authorList>
    </citation>
    <scope>NUCLEOTIDE SEQUENCE [LARGE SCALE GENOMIC DNA]</scope>
    <source>
        <strain evidence="2 3">UASWS1009</strain>
    </source>
</reference>
<dbReference type="InterPro" id="IPR029021">
    <property type="entry name" value="Prot-tyrosine_phosphatase-like"/>
</dbReference>
<evidence type="ECO:0000259" key="1">
    <source>
        <dbReference type="Pfam" id="PF04273"/>
    </source>
</evidence>
<dbReference type="CDD" id="cd14503">
    <property type="entry name" value="PTP-bact"/>
    <property type="match status" value="1"/>
</dbReference>
<evidence type="ECO:0000313" key="3">
    <source>
        <dbReference type="Proteomes" id="UP000094412"/>
    </source>
</evidence>
<proteinExistence type="predicted"/>
<feature type="domain" description="Beta-lactamase hydrolase-like protein phosphatase-like" evidence="1">
    <location>
        <begin position="4"/>
        <end position="107"/>
    </location>
</feature>
<dbReference type="AlphaFoldDB" id="A0A1C2DS04"/>
<comment type="caution">
    <text evidence="2">The sequence shown here is derived from an EMBL/GenBank/DDBJ whole genome shotgun (WGS) entry which is preliminary data.</text>
</comment>
<evidence type="ECO:0000313" key="2">
    <source>
        <dbReference type="EMBL" id="OCX17529.1"/>
    </source>
</evidence>
<accession>A0A1C2DS04</accession>
<dbReference type="SUPFAM" id="SSF52799">
    <property type="entry name" value="(Phosphotyrosine protein) phosphatases II"/>
    <property type="match status" value="1"/>
</dbReference>
<dbReference type="InterPro" id="IPR005939">
    <property type="entry name" value="BLH_phosphatase-like"/>
</dbReference>
<gene>
    <name evidence="2" type="ORF">QV13_12265</name>
</gene>
<dbReference type="Gene3D" id="3.90.190.10">
    <property type="entry name" value="Protein tyrosine phosphatase superfamily"/>
    <property type="match status" value="1"/>
</dbReference>
<keyword evidence="3" id="KW-1185">Reference proteome</keyword>
<dbReference type="NCBIfam" id="TIGR01244">
    <property type="entry name" value="TIGR01244 family sulfur transferase"/>
    <property type="match status" value="1"/>
</dbReference>